<feature type="binding site" evidence="12">
    <location>
        <position position="76"/>
    </location>
    <ligand>
        <name>thiamine diphosphate</name>
        <dbReference type="ChEBI" id="CHEBI:58937"/>
    </ligand>
</feature>
<feature type="binding site" evidence="13">
    <location>
        <position position="195"/>
    </location>
    <ligand>
        <name>Mg(2+)</name>
        <dbReference type="ChEBI" id="CHEBI:18420"/>
    </ligand>
</feature>
<evidence type="ECO:0000256" key="10">
    <source>
        <dbReference type="PIRSR" id="PIRSR605478-1"/>
    </source>
</evidence>
<dbReference type="Pfam" id="PF02779">
    <property type="entry name" value="Transket_pyr"/>
    <property type="match status" value="1"/>
</dbReference>
<evidence type="ECO:0000256" key="9">
    <source>
        <dbReference type="NCBIfam" id="TIGR00232"/>
    </source>
</evidence>
<dbReference type="EMBL" id="JACRIW010000100">
    <property type="protein sequence ID" value="MBI5170642.1"/>
    <property type="molecule type" value="Genomic_DNA"/>
</dbReference>
<dbReference type="GO" id="GO:0004802">
    <property type="term" value="F:transketolase activity"/>
    <property type="evidence" value="ECO:0007669"/>
    <property type="project" value="UniProtKB-UniRule"/>
</dbReference>
<evidence type="ECO:0000256" key="12">
    <source>
        <dbReference type="PIRSR" id="PIRSR605478-3"/>
    </source>
</evidence>
<dbReference type="Proteomes" id="UP000696931">
    <property type="component" value="Unassembled WGS sequence"/>
</dbReference>
<comment type="subunit">
    <text evidence="2">Homodimer.</text>
</comment>
<keyword evidence="6 13" id="KW-0460">Magnesium</keyword>
<feature type="active site" description="Proton donor" evidence="10">
    <location>
        <position position="418"/>
    </location>
</feature>
<dbReference type="NCBIfam" id="TIGR00232">
    <property type="entry name" value="tktlase_bact"/>
    <property type="match status" value="1"/>
</dbReference>
<comment type="similarity">
    <text evidence="1">Belongs to the transketolase family.</text>
</comment>
<keyword evidence="5 13" id="KW-0479">Metal-binding</keyword>
<dbReference type="SUPFAM" id="SSF52518">
    <property type="entry name" value="Thiamin diphosphate-binding fold (THDP-binding)"/>
    <property type="match status" value="2"/>
</dbReference>
<dbReference type="FunFam" id="3.40.50.920:FF:000003">
    <property type="entry name" value="Transketolase"/>
    <property type="match status" value="1"/>
</dbReference>
<evidence type="ECO:0000313" key="16">
    <source>
        <dbReference type="EMBL" id="MBI5170642.1"/>
    </source>
</evidence>
<evidence type="ECO:0000259" key="15">
    <source>
        <dbReference type="SMART" id="SM00861"/>
    </source>
</evidence>
<dbReference type="GO" id="GO:0046872">
    <property type="term" value="F:metal ion binding"/>
    <property type="evidence" value="ECO:0007669"/>
    <property type="project" value="UniProtKB-KW"/>
</dbReference>
<feature type="binding site" evidence="11">
    <location>
        <position position="391"/>
    </location>
    <ligand>
        <name>substrate</name>
    </ligand>
</feature>
<feature type="binding site" evidence="12">
    <location>
        <position position="195"/>
    </location>
    <ligand>
        <name>thiamine diphosphate</name>
        <dbReference type="ChEBI" id="CHEBI:58937"/>
    </ligand>
</feature>
<protein>
    <recommendedName>
        <fullName evidence="3 9">Transketolase</fullName>
        <ecNumber evidence="3 9">2.2.1.1</ecNumber>
    </recommendedName>
</protein>
<dbReference type="GO" id="GO:0005829">
    <property type="term" value="C:cytosol"/>
    <property type="evidence" value="ECO:0007669"/>
    <property type="project" value="TreeGrafter"/>
</dbReference>
<dbReference type="Gene3D" id="3.40.50.970">
    <property type="match status" value="2"/>
</dbReference>
<dbReference type="Pfam" id="PF22613">
    <property type="entry name" value="Transketolase_C_1"/>
    <property type="match status" value="1"/>
</dbReference>
<evidence type="ECO:0000256" key="11">
    <source>
        <dbReference type="PIRSR" id="PIRSR605478-2"/>
    </source>
</evidence>
<dbReference type="InterPro" id="IPR049557">
    <property type="entry name" value="Transketolase_CS"/>
</dbReference>
<evidence type="ECO:0000256" key="13">
    <source>
        <dbReference type="PIRSR" id="PIRSR605478-4"/>
    </source>
</evidence>
<dbReference type="Pfam" id="PF00456">
    <property type="entry name" value="Transketolase_N"/>
    <property type="match status" value="1"/>
</dbReference>
<comment type="caution">
    <text evidence="16">The sequence shown here is derived from an EMBL/GenBank/DDBJ whole genome shotgun (WGS) entry which is preliminary data.</text>
</comment>
<feature type="binding site" evidence="11">
    <location>
        <position position="480"/>
    </location>
    <ligand>
        <name>substrate</name>
    </ligand>
</feature>
<dbReference type="FunFam" id="3.40.50.970:FF:000003">
    <property type="entry name" value="Transketolase"/>
    <property type="match status" value="1"/>
</dbReference>
<dbReference type="Gene3D" id="3.40.50.920">
    <property type="match status" value="1"/>
</dbReference>
<accession>A0A933SDM2</accession>
<feature type="binding site" evidence="11">
    <location>
        <position position="468"/>
    </location>
    <ligand>
        <name>substrate</name>
    </ligand>
</feature>
<feature type="binding site" evidence="13">
    <location>
        <position position="197"/>
    </location>
    <ligand>
        <name>Mg(2+)</name>
        <dbReference type="ChEBI" id="CHEBI:18420"/>
    </ligand>
</feature>
<evidence type="ECO:0000256" key="2">
    <source>
        <dbReference type="ARBA" id="ARBA00011738"/>
    </source>
</evidence>
<comment type="cofactor">
    <cofactor evidence="12">
        <name>thiamine diphosphate</name>
        <dbReference type="ChEBI" id="CHEBI:58937"/>
    </cofactor>
    <text evidence="12">Binds 1 thiamine pyrophosphate per subunit. During the reaction, the substrate forms a covalent intermediate with the cofactor.</text>
</comment>
<feature type="binding site" evidence="11">
    <location>
        <position position="476"/>
    </location>
    <ligand>
        <name>substrate</name>
    </ligand>
</feature>
<feature type="site" description="Important for catalytic activity" evidence="14">
    <location>
        <position position="270"/>
    </location>
</feature>
<feature type="site" description="Important for catalytic activity" evidence="14">
    <location>
        <position position="36"/>
    </location>
</feature>
<feature type="binding site" evidence="13">
    <location>
        <position position="165"/>
    </location>
    <ligand>
        <name>Mg(2+)</name>
        <dbReference type="ChEBI" id="CHEBI:18420"/>
    </ligand>
</feature>
<evidence type="ECO:0000313" key="17">
    <source>
        <dbReference type="Proteomes" id="UP000696931"/>
    </source>
</evidence>
<dbReference type="AlphaFoldDB" id="A0A933SDM2"/>
<feature type="binding site" evidence="11">
    <location>
        <position position="270"/>
    </location>
    <ligand>
        <name>substrate</name>
    </ligand>
</feature>
<dbReference type="InterPro" id="IPR033247">
    <property type="entry name" value="Transketolase_fam"/>
</dbReference>
<feature type="domain" description="Transketolase-like pyrimidine-binding" evidence="15">
    <location>
        <begin position="361"/>
        <end position="532"/>
    </location>
</feature>
<dbReference type="InterPro" id="IPR005475">
    <property type="entry name" value="Transketolase-like_Pyr-bd"/>
</dbReference>
<evidence type="ECO:0000256" key="1">
    <source>
        <dbReference type="ARBA" id="ARBA00007131"/>
    </source>
</evidence>
<feature type="binding site" evidence="11">
    <location>
        <position position="527"/>
    </location>
    <ligand>
        <name>substrate</name>
    </ligand>
</feature>
<dbReference type="PANTHER" id="PTHR43522:SF2">
    <property type="entry name" value="TRANSKETOLASE 1-RELATED"/>
    <property type="match status" value="1"/>
</dbReference>
<evidence type="ECO:0000256" key="5">
    <source>
        <dbReference type="ARBA" id="ARBA00022723"/>
    </source>
</evidence>
<dbReference type="InterPro" id="IPR055152">
    <property type="entry name" value="Transketolase-like_C_2"/>
</dbReference>
<dbReference type="GO" id="GO:0006098">
    <property type="term" value="P:pentose-phosphate shunt"/>
    <property type="evidence" value="ECO:0007669"/>
    <property type="project" value="TreeGrafter"/>
</dbReference>
<dbReference type="PANTHER" id="PTHR43522">
    <property type="entry name" value="TRANSKETOLASE"/>
    <property type="match status" value="1"/>
</dbReference>
<feature type="binding site" evidence="12">
    <location>
        <begin position="124"/>
        <end position="126"/>
    </location>
    <ligand>
        <name>thiamine diphosphate</name>
        <dbReference type="ChEBI" id="CHEBI:58937"/>
    </ligand>
</feature>
<dbReference type="SUPFAM" id="SSF52922">
    <property type="entry name" value="TK C-terminal domain-like"/>
    <property type="match status" value="1"/>
</dbReference>
<dbReference type="EC" id="2.2.1.1" evidence="3 9"/>
<feature type="binding site" evidence="12">
    <location>
        <position position="270"/>
    </location>
    <ligand>
        <name>thiamine diphosphate</name>
        <dbReference type="ChEBI" id="CHEBI:58937"/>
    </ligand>
</feature>
<dbReference type="InterPro" id="IPR005474">
    <property type="entry name" value="Transketolase_N"/>
</dbReference>
<evidence type="ECO:0000256" key="14">
    <source>
        <dbReference type="PIRSR" id="PIRSR605478-5"/>
    </source>
</evidence>
<feature type="binding site" evidence="11">
    <location>
        <position position="364"/>
    </location>
    <ligand>
        <name>substrate</name>
    </ligand>
</feature>
<name>A0A933SDM2_UNCEI</name>
<dbReference type="InterPro" id="IPR009014">
    <property type="entry name" value="Transketo_C/PFOR_II"/>
</dbReference>
<dbReference type="InterPro" id="IPR005478">
    <property type="entry name" value="Transketolase_bac-like"/>
</dbReference>
<evidence type="ECO:0000256" key="8">
    <source>
        <dbReference type="ARBA" id="ARBA00049473"/>
    </source>
</evidence>
<gene>
    <name evidence="16" type="primary">tkt</name>
    <name evidence="16" type="ORF">HZA61_14230</name>
</gene>
<sequence>MNPVSPVPTRDTTDQQAIHTLRFLAADTVEKAKSGHPGMPMGMADVAYTMWAKFMRWQPNDPAWHGRDRFVLSAGHGSALLYSLLHLAGYDVSMDDLQSFRQLGSRTPGHPEYGWTPGVEVTTGPLGQGLGNAVGMALAQKMAAARFSGAGFAPVDWRVFGICGDGDLMEGISHEAASLAGHLALGNIVFAYDDNHITIEGDTALAFSEDVAKRFESYGWHVGHANPYDGPDLERALAEAVAETSRPSLVICRSHIGYGAPHKQDTSHVHGEPLGAEELAAAKKNLGWPESPMFLVPDAVRARFAERAAENRKAYDAWQSGMKAWRAANAEKAALWDAIMERRVPADLLEQMCAAAPTASAATRVHGNAALQLAAARVPALVGGSADLEPSTKTRIKDSPSVSKSDFSGRNLHFGIREHGMGAILNGMALATGFIPYGSSFLVFTDYARPSIRLSALMKIPSLWVFTHDSIFVGEDGPTHQPVEHLEALRAIPNLHVQRPADGLETAAAWALAVERKDGPTLIALSRQNTAVLNRPAGFKVSDLRRGAYVLLESAEKQAITIVATGSEVGIAVEAAGKLNADGIPTRVVSMPCTTLFLQQEPAVRDAILPPGGRRVSVEAGTTGGWRRIVGESGLCVGLDRYGESAPAPKLAEHFGFTAEALAKRVREWARG</sequence>
<dbReference type="CDD" id="cd02012">
    <property type="entry name" value="TPP_TK"/>
    <property type="match status" value="1"/>
</dbReference>
<comment type="cofactor">
    <cofactor evidence="13">
        <name>Mg(2+)</name>
        <dbReference type="ChEBI" id="CHEBI:18420"/>
    </cofactor>
    <text evidence="13">Binds 1 Mg(2+) ion per subunit. Can also utilize other divalent metal cations, such as Ca(2+), Mn(2+) and Co(2+).</text>
</comment>
<dbReference type="CDD" id="cd07033">
    <property type="entry name" value="TPP_PYR_DXS_TK_like"/>
    <property type="match status" value="1"/>
</dbReference>
<dbReference type="SMART" id="SM00861">
    <property type="entry name" value="Transket_pyr"/>
    <property type="match status" value="1"/>
</dbReference>
<feature type="binding site" evidence="12">
    <location>
        <position position="444"/>
    </location>
    <ligand>
        <name>thiamine diphosphate</name>
        <dbReference type="ChEBI" id="CHEBI:58937"/>
    </ligand>
</feature>
<keyword evidence="7 12" id="KW-0786">Thiamine pyrophosphate</keyword>
<dbReference type="InterPro" id="IPR029061">
    <property type="entry name" value="THDP-binding"/>
</dbReference>
<reference evidence="16" key="1">
    <citation type="submission" date="2020-07" db="EMBL/GenBank/DDBJ databases">
        <title>Huge and variable diversity of episymbiotic CPR bacteria and DPANN archaea in groundwater ecosystems.</title>
        <authorList>
            <person name="He C.Y."/>
            <person name="Keren R."/>
            <person name="Whittaker M."/>
            <person name="Farag I.F."/>
            <person name="Doudna J."/>
            <person name="Cate J.H.D."/>
            <person name="Banfield J.F."/>
        </authorList>
    </citation>
    <scope>NUCLEOTIDE SEQUENCE</scope>
    <source>
        <strain evidence="16">NC_groundwater_1813_Pr3_B-0.1um_71_17</strain>
    </source>
</reference>
<proteinExistence type="inferred from homology"/>
<dbReference type="FunFam" id="3.40.50.970:FF:000004">
    <property type="entry name" value="Transketolase"/>
    <property type="match status" value="1"/>
</dbReference>
<feature type="binding site" evidence="12">
    <location>
        <position position="166"/>
    </location>
    <ligand>
        <name>thiamine diphosphate</name>
        <dbReference type="ChEBI" id="CHEBI:58937"/>
    </ligand>
</feature>
<comment type="catalytic activity">
    <reaction evidence="8">
        <text>D-sedoheptulose 7-phosphate + D-glyceraldehyde 3-phosphate = aldehydo-D-ribose 5-phosphate + D-xylulose 5-phosphate</text>
        <dbReference type="Rhea" id="RHEA:10508"/>
        <dbReference type="ChEBI" id="CHEBI:57483"/>
        <dbReference type="ChEBI" id="CHEBI:57737"/>
        <dbReference type="ChEBI" id="CHEBI:58273"/>
        <dbReference type="ChEBI" id="CHEBI:59776"/>
        <dbReference type="EC" id="2.2.1.1"/>
    </reaction>
</comment>
<evidence type="ECO:0000256" key="6">
    <source>
        <dbReference type="ARBA" id="ARBA00022842"/>
    </source>
</evidence>
<keyword evidence="4 16" id="KW-0808">Transferase</keyword>
<feature type="binding site" evidence="11">
    <location>
        <position position="36"/>
    </location>
    <ligand>
        <name>substrate</name>
    </ligand>
</feature>
<evidence type="ECO:0000256" key="3">
    <source>
        <dbReference type="ARBA" id="ARBA00013152"/>
    </source>
</evidence>
<evidence type="ECO:0000256" key="4">
    <source>
        <dbReference type="ARBA" id="ARBA00022679"/>
    </source>
</evidence>
<dbReference type="PROSITE" id="PS00801">
    <property type="entry name" value="TRANSKETOLASE_1"/>
    <property type="match status" value="1"/>
</dbReference>
<organism evidence="16 17">
    <name type="scientific">Eiseniibacteriota bacterium</name>
    <dbReference type="NCBI Taxonomy" id="2212470"/>
    <lineage>
        <taxon>Bacteria</taxon>
        <taxon>Candidatus Eiseniibacteriota</taxon>
    </lineage>
</organism>
<evidence type="ECO:0000256" key="7">
    <source>
        <dbReference type="ARBA" id="ARBA00023052"/>
    </source>
</evidence>